<dbReference type="Proteomes" id="UP001358586">
    <property type="component" value="Chromosome 8"/>
</dbReference>
<name>A0ABR0P5M2_GOSAR</name>
<sequence length="215" mass="25086">MALQEKLDRFKQQQEKCQSMLSNILAKSASSRSTPKPALAATSPFPSARPLKHLKKRLAAVFEQQRAERICKEIEEQEFEEAQEKLTKQTLLEQAMSEQLKERQEQEKRLQKVAKTMNHMERAKREETAPLIESAFQRRLLEEKVLHEREQQLEVELSRQHHDGDLKEKNRLARMLENYSGLEAGKGYQVEENILCEWKKLFHLLAPRGSASKLP</sequence>
<keyword evidence="4" id="KW-1185">Reference proteome</keyword>
<evidence type="ECO:0000256" key="2">
    <source>
        <dbReference type="SAM" id="MobiDB-lite"/>
    </source>
</evidence>
<evidence type="ECO:0000313" key="4">
    <source>
        <dbReference type="Proteomes" id="UP001358586"/>
    </source>
</evidence>
<gene>
    <name evidence="3" type="ORF">PVK06_029059</name>
</gene>
<dbReference type="InterPro" id="IPR027512">
    <property type="entry name" value="EIF3A"/>
</dbReference>
<organism evidence="3 4">
    <name type="scientific">Gossypium arboreum</name>
    <name type="common">Tree cotton</name>
    <name type="synonym">Gossypium nanking</name>
    <dbReference type="NCBI Taxonomy" id="29729"/>
    <lineage>
        <taxon>Eukaryota</taxon>
        <taxon>Viridiplantae</taxon>
        <taxon>Streptophyta</taxon>
        <taxon>Embryophyta</taxon>
        <taxon>Tracheophyta</taxon>
        <taxon>Spermatophyta</taxon>
        <taxon>Magnoliopsida</taxon>
        <taxon>eudicotyledons</taxon>
        <taxon>Gunneridae</taxon>
        <taxon>Pentapetalae</taxon>
        <taxon>rosids</taxon>
        <taxon>malvids</taxon>
        <taxon>Malvales</taxon>
        <taxon>Malvaceae</taxon>
        <taxon>Malvoideae</taxon>
        <taxon>Gossypium</taxon>
    </lineage>
</organism>
<protein>
    <submittedName>
        <fullName evidence="3">Uncharacterized protein</fullName>
    </submittedName>
</protein>
<comment type="caution">
    <text evidence="3">The sequence shown here is derived from an EMBL/GenBank/DDBJ whole genome shotgun (WGS) entry which is preliminary data.</text>
</comment>
<dbReference type="PANTHER" id="PTHR14005">
    <property type="entry name" value="EUKARYOTIC TRANSLATION INITIATION FACTOR 3, THETA SUBUNIT"/>
    <property type="match status" value="1"/>
</dbReference>
<keyword evidence="1" id="KW-0175">Coiled coil</keyword>
<evidence type="ECO:0000313" key="3">
    <source>
        <dbReference type="EMBL" id="KAK5813608.1"/>
    </source>
</evidence>
<dbReference type="PANTHER" id="PTHR14005:SF0">
    <property type="entry name" value="EUKARYOTIC TRANSLATION INITIATION FACTOR 3 SUBUNIT A"/>
    <property type="match status" value="1"/>
</dbReference>
<evidence type="ECO:0000256" key="1">
    <source>
        <dbReference type="SAM" id="Coils"/>
    </source>
</evidence>
<dbReference type="EMBL" id="JARKNE010000008">
    <property type="protein sequence ID" value="KAK5813608.1"/>
    <property type="molecule type" value="Genomic_DNA"/>
</dbReference>
<reference evidence="3 4" key="1">
    <citation type="submission" date="2023-03" db="EMBL/GenBank/DDBJ databases">
        <title>WGS of Gossypium arboreum.</title>
        <authorList>
            <person name="Yu D."/>
        </authorList>
    </citation>
    <scope>NUCLEOTIDE SEQUENCE [LARGE SCALE GENOMIC DNA]</scope>
    <source>
        <tissue evidence="3">Leaf</tissue>
    </source>
</reference>
<feature type="region of interest" description="Disordered" evidence="2">
    <location>
        <begin position="27"/>
        <end position="47"/>
    </location>
</feature>
<feature type="coiled-coil region" evidence="1">
    <location>
        <begin position="72"/>
        <end position="123"/>
    </location>
</feature>
<accession>A0ABR0P5M2</accession>
<proteinExistence type="predicted"/>